<dbReference type="AlphaFoldDB" id="A0AAV4W3U8"/>
<dbReference type="InterPro" id="IPR000742">
    <property type="entry name" value="EGF"/>
</dbReference>
<feature type="region of interest" description="Disordered" evidence="1">
    <location>
        <begin position="282"/>
        <end position="305"/>
    </location>
</feature>
<keyword evidence="5" id="KW-1185">Reference proteome</keyword>
<name>A0AAV4W3U8_CAEEX</name>
<dbReference type="CDD" id="cd00055">
    <property type="entry name" value="EGF_Lam"/>
    <property type="match status" value="1"/>
</dbReference>
<dbReference type="Proteomes" id="UP001054945">
    <property type="component" value="Unassembled WGS sequence"/>
</dbReference>
<dbReference type="InterPro" id="IPR002049">
    <property type="entry name" value="LE_dom"/>
</dbReference>
<evidence type="ECO:0000256" key="1">
    <source>
        <dbReference type="SAM" id="MobiDB-lite"/>
    </source>
</evidence>
<feature type="region of interest" description="Disordered" evidence="1">
    <location>
        <begin position="116"/>
        <end position="164"/>
    </location>
</feature>
<comment type="caution">
    <text evidence="4">The sequence shown here is derived from an EMBL/GenBank/DDBJ whole genome shotgun (WGS) entry which is preliminary data.</text>
</comment>
<evidence type="ECO:0000313" key="4">
    <source>
        <dbReference type="EMBL" id="GIY76544.1"/>
    </source>
</evidence>
<accession>A0AAV4W3U8</accession>
<dbReference type="PROSITE" id="PS00022">
    <property type="entry name" value="EGF_1"/>
    <property type="match status" value="1"/>
</dbReference>
<dbReference type="EMBL" id="BPLR01015497">
    <property type="protein sequence ID" value="GIY76544.1"/>
    <property type="molecule type" value="Genomic_DNA"/>
</dbReference>
<evidence type="ECO:0000259" key="2">
    <source>
        <dbReference type="PROSITE" id="PS00022"/>
    </source>
</evidence>
<sequence length="305" mass="32326">MVIWWKPFSPTSFIVASACSESDGPDVTHGNCTLIFHVYTTCRRPWKCCWSRRPPAPCSCPGSPPSPKGRNLKLFTYSLTLTPLTHYGGTRTGEGVLLPPSITSKLVGGLTEGDALRGPAVRHLRGPQQEAEPRRPGQGDRPQVHRVRAPGGAAGHPVGDDGLPPDEPPCNCSDTGMVACTRRPGFVECTCQPGYGGTWCEECAPGNFRAGKECVVCPCSNLTSTAECKMEPSGQVSCVQCLPGHRGSLCTSCSAGYQWTEERCAPDCLSSSLCARHRDAPDARTASSLTTSSPPPPTGPSPTEA</sequence>
<gene>
    <name evidence="4" type="primary">X975_12564</name>
    <name evidence="4" type="ORF">CEXT_506301</name>
</gene>
<dbReference type="SMART" id="SM00180">
    <property type="entry name" value="EGF_Lam"/>
    <property type="match status" value="2"/>
</dbReference>
<evidence type="ECO:0000313" key="5">
    <source>
        <dbReference type="Proteomes" id="UP001054945"/>
    </source>
</evidence>
<proteinExistence type="predicted"/>
<organism evidence="4 5">
    <name type="scientific">Caerostris extrusa</name>
    <name type="common">Bark spider</name>
    <name type="synonym">Caerostris bankana</name>
    <dbReference type="NCBI Taxonomy" id="172846"/>
    <lineage>
        <taxon>Eukaryota</taxon>
        <taxon>Metazoa</taxon>
        <taxon>Ecdysozoa</taxon>
        <taxon>Arthropoda</taxon>
        <taxon>Chelicerata</taxon>
        <taxon>Arachnida</taxon>
        <taxon>Araneae</taxon>
        <taxon>Araneomorphae</taxon>
        <taxon>Entelegynae</taxon>
        <taxon>Araneoidea</taxon>
        <taxon>Araneidae</taxon>
        <taxon>Caerostris</taxon>
    </lineage>
</organism>
<feature type="compositionally biased region" description="Pro residues" evidence="1">
    <location>
        <begin position="293"/>
        <end position="305"/>
    </location>
</feature>
<reference evidence="4 5" key="1">
    <citation type="submission" date="2021-06" db="EMBL/GenBank/DDBJ databases">
        <title>Caerostris extrusa draft genome.</title>
        <authorList>
            <person name="Kono N."/>
            <person name="Arakawa K."/>
        </authorList>
    </citation>
    <scope>NUCLEOTIDE SEQUENCE [LARGE SCALE GENOMIC DNA]</scope>
</reference>
<protein>
    <submittedName>
        <fullName evidence="4">Laminin subunit alpha</fullName>
    </submittedName>
</protein>
<evidence type="ECO:0000259" key="3">
    <source>
        <dbReference type="PROSITE" id="PS01248"/>
    </source>
</evidence>
<feature type="domain" description="Laminin EGF-like" evidence="3">
    <location>
        <begin position="189"/>
        <end position="219"/>
    </location>
</feature>
<feature type="domain" description="EGF-like" evidence="2">
    <location>
        <begin position="189"/>
        <end position="200"/>
    </location>
</feature>
<dbReference type="PROSITE" id="PS51257">
    <property type="entry name" value="PROKAR_LIPOPROTEIN"/>
    <property type="match status" value="1"/>
</dbReference>
<dbReference type="PROSITE" id="PS01248">
    <property type="entry name" value="EGF_LAM_1"/>
    <property type="match status" value="1"/>
</dbReference>